<organism evidence="1 2">
    <name type="scientific">Coprinopsis cinerea (strain Okayama-7 / 130 / ATCC MYA-4618 / FGSC 9003)</name>
    <name type="common">Inky cap fungus</name>
    <name type="synonym">Hormographiella aspergillata</name>
    <dbReference type="NCBI Taxonomy" id="240176"/>
    <lineage>
        <taxon>Eukaryota</taxon>
        <taxon>Fungi</taxon>
        <taxon>Dikarya</taxon>
        <taxon>Basidiomycota</taxon>
        <taxon>Agaricomycotina</taxon>
        <taxon>Agaricomycetes</taxon>
        <taxon>Agaricomycetidae</taxon>
        <taxon>Agaricales</taxon>
        <taxon>Agaricineae</taxon>
        <taxon>Psathyrellaceae</taxon>
        <taxon>Coprinopsis</taxon>
    </lineage>
</organism>
<keyword evidence="2" id="KW-1185">Reference proteome</keyword>
<evidence type="ECO:0000313" key="1">
    <source>
        <dbReference type="EMBL" id="EAU80834.2"/>
    </source>
</evidence>
<dbReference type="RefSeq" id="XP_001841100.2">
    <property type="nucleotide sequence ID" value="XM_001841048.2"/>
</dbReference>
<proteinExistence type="predicted"/>
<evidence type="ECO:0008006" key="3">
    <source>
        <dbReference type="Google" id="ProtNLM"/>
    </source>
</evidence>
<dbReference type="GeneID" id="6017768"/>
<protein>
    <recommendedName>
        <fullName evidence="3">F-box domain-containing protein</fullName>
    </recommendedName>
</protein>
<dbReference type="VEuPathDB" id="FungiDB:CC1G_04944"/>
<dbReference type="Proteomes" id="UP000001861">
    <property type="component" value="Unassembled WGS sequence"/>
</dbReference>
<dbReference type="EMBL" id="AACS02000002">
    <property type="protein sequence ID" value="EAU80834.2"/>
    <property type="molecule type" value="Genomic_DNA"/>
</dbReference>
<dbReference type="InParanoid" id="A8PFM9"/>
<dbReference type="KEGG" id="cci:CC1G_04944"/>
<name>A8PFM9_COPC7</name>
<evidence type="ECO:0000313" key="2">
    <source>
        <dbReference type="Proteomes" id="UP000001861"/>
    </source>
</evidence>
<accession>A8PFM9</accession>
<sequence length="341" mass="38030">MARLFSLILGGGRLKNISIEGVGASPVNVTGLGPTLLQKLPTTVNQFVVRNTLLSSPMIVARLPALDVLGMERALFDTFPSDEAEASVAHATRTESIHLRPRVLLYSKTAGFPNTSFGRPSTPLPHCVSLDRVEEAHLRTEHADDFSVLTALEDAEGTGIHSLELQLDGLSKLAQRFDLQTLWKSVAWSFPSLKFLTLKLVHTPTPLTGHPWKAVCICLNSLKADGLNTLTVTLEYGGTSRLDFLRLLMKFWDWYDLDTALARFASRCSSMMNIYLEFPRWGMVTQNPWRFEEQEMAGWILLDIGINMNLGSIEFGRLSDDQMQVLLPRSYAVANVNVLWL</sequence>
<gene>
    <name evidence="1" type="ORF">CC1G_04944</name>
</gene>
<dbReference type="HOGENOM" id="CLU_813845_0_0_1"/>
<comment type="caution">
    <text evidence="1">The sequence shown here is derived from an EMBL/GenBank/DDBJ whole genome shotgun (WGS) entry which is preliminary data.</text>
</comment>
<reference evidence="1 2" key="1">
    <citation type="journal article" date="2010" name="Proc. Natl. Acad. Sci. U.S.A.">
        <title>Insights into evolution of multicellular fungi from the assembled chromosomes of the mushroom Coprinopsis cinerea (Coprinus cinereus).</title>
        <authorList>
            <person name="Stajich J.E."/>
            <person name="Wilke S.K."/>
            <person name="Ahren D."/>
            <person name="Au C.H."/>
            <person name="Birren B.W."/>
            <person name="Borodovsky M."/>
            <person name="Burns C."/>
            <person name="Canback B."/>
            <person name="Casselton L.A."/>
            <person name="Cheng C.K."/>
            <person name="Deng J."/>
            <person name="Dietrich F.S."/>
            <person name="Fargo D.C."/>
            <person name="Farman M.L."/>
            <person name="Gathman A.C."/>
            <person name="Goldberg J."/>
            <person name="Guigo R."/>
            <person name="Hoegger P.J."/>
            <person name="Hooker J.B."/>
            <person name="Huggins A."/>
            <person name="James T.Y."/>
            <person name="Kamada T."/>
            <person name="Kilaru S."/>
            <person name="Kodira C."/>
            <person name="Kues U."/>
            <person name="Kupfer D."/>
            <person name="Kwan H.S."/>
            <person name="Lomsadze A."/>
            <person name="Li W."/>
            <person name="Lilly W.W."/>
            <person name="Ma L.J."/>
            <person name="Mackey A.J."/>
            <person name="Manning G."/>
            <person name="Martin F."/>
            <person name="Muraguchi H."/>
            <person name="Natvig D.O."/>
            <person name="Palmerini H."/>
            <person name="Ramesh M.A."/>
            <person name="Rehmeyer C.J."/>
            <person name="Roe B.A."/>
            <person name="Shenoy N."/>
            <person name="Stanke M."/>
            <person name="Ter-Hovhannisyan V."/>
            <person name="Tunlid A."/>
            <person name="Velagapudi R."/>
            <person name="Vision T.J."/>
            <person name="Zeng Q."/>
            <person name="Zolan M.E."/>
            <person name="Pukkila P.J."/>
        </authorList>
    </citation>
    <scope>NUCLEOTIDE SEQUENCE [LARGE SCALE GENOMIC DNA]</scope>
    <source>
        <strain evidence="2">Okayama-7 / 130 / ATCC MYA-4618 / FGSC 9003</strain>
    </source>
</reference>
<dbReference type="AlphaFoldDB" id="A8PFM9"/>